<accession>A0ABY6CSL1</accession>
<dbReference type="Proteomes" id="UP001065174">
    <property type="component" value="Chromosome"/>
</dbReference>
<reference evidence="1" key="1">
    <citation type="submission" date="2022-09" db="EMBL/GenBank/DDBJ databases">
        <title>Comparative genomics and taxonomic characterization of three novel marine species of genus Reichenbachiella exhibiting antioxidant and polysaccharide degradation activities.</title>
        <authorList>
            <person name="Muhammad N."/>
            <person name="Lee Y.-J."/>
            <person name="Ko J."/>
            <person name="Kim S.-G."/>
        </authorList>
    </citation>
    <scope>NUCLEOTIDE SEQUENCE</scope>
    <source>
        <strain evidence="1">BKB1-1</strain>
    </source>
</reference>
<protein>
    <submittedName>
        <fullName evidence="1">Uncharacterized protein</fullName>
    </submittedName>
</protein>
<evidence type="ECO:0000313" key="2">
    <source>
        <dbReference type="Proteomes" id="UP001065174"/>
    </source>
</evidence>
<organism evidence="1 2">
    <name type="scientific">Reichenbachiella agarivorans</name>
    <dbReference type="NCBI Taxonomy" id="2979464"/>
    <lineage>
        <taxon>Bacteria</taxon>
        <taxon>Pseudomonadati</taxon>
        <taxon>Bacteroidota</taxon>
        <taxon>Cytophagia</taxon>
        <taxon>Cytophagales</taxon>
        <taxon>Reichenbachiellaceae</taxon>
        <taxon>Reichenbachiella</taxon>
    </lineage>
</organism>
<evidence type="ECO:0000313" key="1">
    <source>
        <dbReference type="EMBL" id="UXP32849.1"/>
    </source>
</evidence>
<sequence length="80" mass="8764">MRILNKKLALLVIVMGMSFGGFSVYNQSLAETDQEIECIDEAESENMDCCKTCKKGKACGDSCIKKEYTCHKPKGCACDG</sequence>
<dbReference type="EMBL" id="CP106679">
    <property type="protein sequence ID" value="UXP32849.1"/>
    <property type="molecule type" value="Genomic_DNA"/>
</dbReference>
<dbReference type="RefSeq" id="WP_262310281.1">
    <property type="nucleotide sequence ID" value="NZ_CP106679.1"/>
</dbReference>
<gene>
    <name evidence="1" type="ORF">N6H18_02605</name>
</gene>
<keyword evidence="2" id="KW-1185">Reference proteome</keyword>
<proteinExistence type="predicted"/>
<name>A0ABY6CSL1_9BACT</name>